<dbReference type="AlphaFoldDB" id="A0A0N1PH17"/>
<gene>
    <name evidence="1" type="ORF">RR48_01859</name>
</gene>
<dbReference type="Proteomes" id="UP000053240">
    <property type="component" value="Unassembled WGS sequence"/>
</dbReference>
<proteinExistence type="predicted"/>
<sequence length="177" mass="19770">MLVCECIPMNMSDVHTVHVCDPEVCVRYGQCESFTPECCCDVPEDYKTSRSVPDLDATPWKVLSTCFGVGLEVIGIVSDLDGVNLWAINLLGSSQDRPFFHHEGHEIVTILDPPHLLKSTIALKPRPQRDTVHVCDPEVCVRYGQCESFTPECCCDVPEDYKTSRSVPDLNATPWKV</sequence>
<evidence type="ECO:0000313" key="1">
    <source>
        <dbReference type="EMBL" id="KPJ17525.1"/>
    </source>
</evidence>
<reference evidence="1 2" key="1">
    <citation type="journal article" date="2015" name="Nat. Commun.">
        <title>Outbred genome sequencing and CRISPR/Cas9 gene editing in butterflies.</title>
        <authorList>
            <person name="Li X."/>
            <person name="Fan D."/>
            <person name="Zhang W."/>
            <person name="Liu G."/>
            <person name="Zhang L."/>
            <person name="Zhao L."/>
            <person name="Fang X."/>
            <person name="Chen L."/>
            <person name="Dong Y."/>
            <person name="Chen Y."/>
            <person name="Ding Y."/>
            <person name="Zhao R."/>
            <person name="Feng M."/>
            <person name="Zhu Y."/>
            <person name="Feng Y."/>
            <person name="Jiang X."/>
            <person name="Zhu D."/>
            <person name="Xiang H."/>
            <person name="Feng X."/>
            <person name="Li S."/>
            <person name="Wang J."/>
            <person name="Zhang G."/>
            <person name="Kronforst M.R."/>
            <person name="Wang W."/>
        </authorList>
    </citation>
    <scope>NUCLEOTIDE SEQUENCE [LARGE SCALE GENOMIC DNA]</scope>
    <source>
        <strain evidence="1">Ya'a_city_454_Pm</strain>
        <tissue evidence="1">Whole body</tissue>
    </source>
</reference>
<protein>
    <submittedName>
        <fullName evidence="1">Uncharacterized protein</fullName>
    </submittedName>
</protein>
<name>A0A0N1PH17_PAPMA</name>
<dbReference type="InParanoid" id="A0A0N1PH17"/>
<evidence type="ECO:0000313" key="2">
    <source>
        <dbReference type="Proteomes" id="UP000053240"/>
    </source>
</evidence>
<accession>A0A0N1PH17</accession>
<organism evidence="1 2">
    <name type="scientific">Papilio machaon</name>
    <name type="common">Old World swallowtail butterfly</name>
    <dbReference type="NCBI Taxonomy" id="76193"/>
    <lineage>
        <taxon>Eukaryota</taxon>
        <taxon>Metazoa</taxon>
        <taxon>Ecdysozoa</taxon>
        <taxon>Arthropoda</taxon>
        <taxon>Hexapoda</taxon>
        <taxon>Insecta</taxon>
        <taxon>Pterygota</taxon>
        <taxon>Neoptera</taxon>
        <taxon>Endopterygota</taxon>
        <taxon>Lepidoptera</taxon>
        <taxon>Glossata</taxon>
        <taxon>Ditrysia</taxon>
        <taxon>Papilionoidea</taxon>
        <taxon>Papilionidae</taxon>
        <taxon>Papilioninae</taxon>
        <taxon>Papilio</taxon>
    </lineage>
</organism>
<keyword evidence="2" id="KW-1185">Reference proteome</keyword>
<dbReference type="EMBL" id="KQ460130">
    <property type="protein sequence ID" value="KPJ17525.1"/>
    <property type="molecule type" value="Genomic_DNA"/>
</dbReference>